<dbReference type="SUPFAM" id="SSF51735">
    <property type="entry name" value="NAD(P)-binding Rossmann-fold domains"/>
    <property type="match status" value="1"/>
</dbReference>
<dbReference type="GO" id="GO:0019305">
    <property type="term" value="P:dTDP-rhamnose biosynthetic process"/>
    <property type="evidence" value="ECO:0007669"/>
    <property type="project" value="TreeGrafter"/>
</dbReference>
<dbReference type="InterPro" id="IPR036291">
    <property type="entry name" value="NAD(P)-bd_dom_sf"/>
</dbReference>
<evidence type="ECO:0000256" key="6">
    <source>
        <dbReference type="ARBA" id="ARBA00046786"/>
    </source>
</evidence>
<dbReference type="CDD" id="cd05254">
    <property type="entry name" value="dTDP_HR_like_SDR_e"/>
    <property type="match status" value="1"/>
</dbReference>
<comment type="pathway">
    <text evidence="1">Amino-acid biosynthesis; S-adenosyl-L-methionine biosynthesis; S-adenosyl-L-methionine from L-methionine: step 1/1.</text>
</comment>
<proteinExistence type="inferred from homology"/>
<dbReference type="NCBIfam" id="TIGR01214">
    <property type="entry name" value="rmlD"/>
    <property type="match status" value="1"/>
</dbReference>
<evidence type="ECO:0000256" key="2">
    <source>
        <dbReference type="ARBA" id="ARBA00008656"/>
    </source>
</evidence>
<gene>
    <name evidence="8" type="ORF">ElyMa_006327500</name>
</gene>
<name>A0AAV4HH22_9GAST</name>
<dbReference type="AlphaFoldDB" id="A0AAV4HH22"/>
<dbReference type="GO" id="GO:0005829">
    <property type="term" value="C:cytosol"/>
    <property type="evidence" value="ECO:0007669"/>
    <property type="project" value="TreeGrafter"/>
</dbReference>
<evidence type="ECO:0000256" key="5">
    <source>
        <dbReference type="ARBA" id="ARBA00045998"/>
    </source>
</evidence>
<evidence type="ECO:0000313" key="9">
    <source>
        <dbReference type="Proteomes" id="UP000762676"/>
    </source>
</evidence>
<dbReference type="Pfam" id="PF04321">
    <property type="entry name" value="RmlD_sub_bind"/>
    <property type="match status" value="1"/>
</dbReference>
<dbReference type="Proteomes" id="UP000762676">
    <property type="component" value="Unassembled WGS sequence"/>
</dbReference>
<evidence type="ECO:0000256" key="1">
    <source>
        <dbReference type="ARBA" id="ARBA00005224"/>
    </source>
</evidence>
<comment type="similarity">
    <text evidence="2">Belongs to the dTDP-4-dehydrorhamnose reductase family. MAT2B subfamily.</text>
</comment>
<dbReference type="PANTHER" id="PTHR10491:SF4">
    <property type="entry name" value="METHIONINE ADENOSYLTRANSFERASE 2 SUBUNIT BETA"/>
    <property type="match status" value="1"/>
</dbReference>
<feature type="domain" description="RmlD-like substrate binding" evidence="7">
    <location>
        <begin position="3"/>
        <end position="282"/>
    </location>
</feature>
<keyword evidence="9" id="KW-1185">Reference proteome</keyword>
<accession>A0AAV4HH22</accession>
<sequence length="287" mass="32165">MSRIWVSGEGGQLASEIKELSTSHSEAFFFTRSSVLDISNERDVTHFVDQQGIDTIINCAAYTQVDKAEEEIARARHTNAHAVELLANISKERDIKLIHFSTDYVFDGIQSHPYTENDQPNPQSVYGQTKLEGENAIRKVAPQRAAIIRTSWLYSSYGQNFIKTILKLAKERGHLQVVSDQLGAPTYAADLAECTLTLLPHIARGVEVFHYANSGSTSWYNYTQKAVKIARLNCQIEPILTKDYPTVAPRPAYSLLDTSKIRKRLGIAVPRWEESLLKCLNKIGLVA</sequence>
<dbReference type="GO" id="GO:0008831">
    <property type="term" value="F:dTDP-4-dehydrorhamnose reductase activity"/>
    <property type="evidence" value="ECO:0007669"/>
    <property type="project" value="TreeGrafter"/>
</dbReference>
<dbReference type="Gene3D" id="3.40.50.720">
    <property type="entry name" value="NAD(P)-binding Rossmann-like Domain"/>
    <property type="match status" value="1"/>
</dbReference>
<evidence type="ECO:0000259" key="7">
    <source>
        <dbReference type="Pfam" id="PF04321"/>
    </source>
</evidence>
<evidence type="ECO:0000313" key="8">
    <source>
        <dbReference type="EMBL" id="GFR97568.1"/>
    </source>
</evidence>
<organism evidence="8 9">
    <name type="scientific">Elysia marginata</name>
    <dbReference type="NCBI Taxonomy" id="1093978"/>
    <lineage>
        <taxon>Eukaryota</taxon>
        <taxon>Metazoa</taxon>
        <taxon>Spiralia</taxon>
        <taxon>Lophotrochozoa</taxon>
        <taxon>Mollusca</taxon>
        <taxon>Gastropoda</taxon>
        <taxon>Heterobranchia</taxon>
        <taxon>Euthyneura</taxon>
        <taxon>Panpulmonata</taxon>
        <taxon>Sacoglossa</taxon>
        <taxon>Placobranchoidea</taxon>
        <taxon>Plakobranchidae</taxon>
        <taxon>Elysia</taxon>
    </lineage>
</organism>
<evidence type="ECO:0000256" key="3">
    <source>
        <dbReference type="ARBA" id="ARBA00021596"/>
    </source>
</evidence>
<reference evidence="8 9" key="1">
    <citation type="journal article" date="2021" name="Elife">
        <title>Chloroplast acquisition without the gene transfer in kleptoplastic sea slugs, Plakobranchus ocellatus.</title>
        <authorList>
            <person name="Maeda T."/>
            <person name="Takahashi S."/>
            <person name="Yoshida T."/>
            <person name="Shimamura S."/>
            <person name="Takaki Y."/>
            <person name="Nagai Y."/>
            <person name="Toyoda A."/>
            <person name="Suzuki Y."/>
            <person name="Arimoto A."/>
            <person name="Ishii H."/>
            <person name="Satoh N."/>
            <person name="Nishiyama T."/>
            <person name="Hasebe M."/>
            <person name="Maruyama T."/>
            <person name="Minagawa J."/>
            <person name="Obokata J."/>
            <person name="Shigenobu S."/>
        </authorList>
    </citation>
    <scope>NUCLEOTIDE SEQUENCE [LARGE SCALE GENOMIC DNA]</scope>
</reference>
<dbReference type="PANTHER" id="PTHR10491">
    <property type="entry name" value="DTDP-4-DEHYDRORHAMNOSE REDUCTASE"/>
    <property type="match status" value="1"/>
</dbReference>
<dbReference type="InterPro" id="IPR005913">
    <property type="entry name" value="dTDP_dehydrorham_reduct"/>
</dbReference>
<dbReference type="EMBL" id="BMAT01012703">
    <property type="protein sequence ID" value="GFR97568.1"/>
    <property type="molecule type" value="Genomic_DNA"/>
</dbReference>
<dbReference type="Gene3D" id="3.90.25.10">
    <property type="entry name" value="UDP-galactose 4-epimerase, domain 1"/>
    <property type="match status" value="1"/>
</dbReference>
<comment type="function">
    <text evidence="5">Regulatory subunit of S-adenosylmethionine synthetase 2, an enzyme that catalyzes the formation of S-adenosylmethionine from methionine and ATP. Regulates MAT2A catalytic activity by changing its kinetic properties, increasing its affinity for L-methionine. Can bind NADP (in vitro).</text>
</comment>
<evidence type="ECO:0000256" key="4">
    <source>
        <dbReference type="ARBA" id="ARBA00029977"/>
    </source>
</evidence>
<comment type="subunit">
    <text evidence="6">Heterotrimer; composed of a catalytic MAT2A homodimer that binds one regulatory MAT2B chain. Heterohexamer; composed of a central, catalytic MAT2A homotetramer flanked on either side by a regulatory MAT2B chain. NADP binding increases the affinity for MAT2A.</text>
</comment>
<protein>
    <recommendedName>
        <fullName evidence="3">Methionine adenosyltransferase 2 subunit beta</fullName>
    </recommendedName>
    <alternativeName>
        <fullName evidence="4">Methionine adenosyltransferase II beta</fullName>
    </alternativeName>
</protein>
<dbReference type="InterPro" id="IPR029903">
    <property type="entry name" value="RmlD-like-bd"/>
</dbReference>
<comment type="caution">
    <text evidence="8">The sequence shown here is derived from an EMBL/GenBank/DDBJ whole genome shotgun (WGS) entry which is preliminary data.</text>
</comment>